<dbReference type="EMBL" id="HBUF01258699">
    <property type="protein sequence ID" value="CAG6682306.1"/>
    <property type="molecule type" value="Transcribed_RNA"/>
</dbReference>
<feature type="domain" description="RRM" evidence="11">
    <location>
        <begin position="193"/>
        <end position="264"/>
    </location>
</feature>
<evidence type="ECO:0000256" key="5">
    <source>
        <dbReference type="ARBA" id="ARBA00023015"/>
    </source>
</evidence>
<dbReference type="GO" id="GO:0006397">
    <property type="term" value="P:mRNA processing"/>
    <property type="evidence" value="ECO:0007669"/>
    <property type="project" value="UniProtKB-KW"/>
</dbReference>
<dbReference type="GO" id="GO:0008380">
    <property type="term" value="P:RNA splicing"/>
    <property type="evidence" value="ECO:0007669"/>
    <property type="project" value="UniProtKB-KW"/>
</dbReference>
<feature type="compositionally biased region" description="Polar residues" evidence="10">
    <location>
        <begin position="370"/>
        <end position="383"/>
    </location>
</feature>
<dbReference type="GO" id="GO:0005654">
    <property type="term" value="C:nucleoplasm"/>
    <property type="evidence" value="ECO:0007669"/>
    <property type="project" value="TreeGrafter"/>
</dbReference>
<evidence type="ECO:0000259" key="11">
    <source>
        <dbReference type="PROSITE" id="PS50102"/>
    </source>
</evidence>
<dbReference type="Gene3D" id="3.30.70.330">
    <property type="match status" value="2"/>
</dbReference>
<organism evidence="12">
    <name type="scientific">Cacopsylla melanoneura</name>
    <dbReference type="NCBI Taxonomy" id="428564"/>
    <lineage>
        <taxon>Eukaryota</taxon>
        <taxon>Metazoa</taxon>
        <taxon>Ecdysozoa</taxon>
        <taxon>Arthropoda</taxon>
        <taxon>Hexapoda</taxon>
        <taxon>Insecta</taxon>
        <taxon>Pterygota</taxon>
        <taxon>Neoptera</taxon>
        <taxon>Paraneoptera</taxon>
        <taxon>Hemiptera</taxon>
        <taxon>Sternorrhyncha</taxon>
        <taxon>Psylloidea</taxon>
        <taxon>Psyllidae</taxon>
        <taxon>Psyllinae</taxon>
        <taxon>Cacopsylla</taxon>
    </lineage>
</organism>
<dbReference type="GO" id="GO:0010468">
    <property type="term" value="P:regulation of gene expression"/>
    <property type="evidence" value="ECO:0007669"/>
    <property type="project" value="TreeGrafter"/>
</dbReference>
<dbReference type="InterPro" id="IPR012677">
    <property type="entry name" value="Nucleotide-bd_a/b_plait_sf"/>
</dbReference>
<sequence length="394" mass="43574">MVNYICVSDNDNEQNLVDLPLENNDTLYISTLAAQFPGAVGLKYQVNARTRAVKCVDNLLYPPENGWGEHVYYCVYGPEAGAKRKANVLDNDSKKFKNTEEDSGAFSSDLVVLGLAWKTSDEELKEYFEQYGELEFAKVKTDRNTGRSKGFGFIRFADPEVQVRVMLKRHKIGDRFCDIRIPNSNKPQFKSVRKVFVGHCTEDITEDDLRDYFGKYGEITDTFIPKPFRGFGFVTFNESDVVTALTNRDHTIKETKVFVTEAIPRSSENPKFERGGVQGSNGGYDGGDYNTRRSGGNRYDNYGGGYNNKWGSDRRNDSWSGGNQGGGYGGYGGSSNWKAGGSNSAAAVADPNFIASVVNQAVAGVLNNIKGGNTPSGNNGTDFSSDKRWSKWES</sequence>
<dbReference type="Pfam" id="PF00076">
    <property type="entry name" value="RRM_1"/>
    <property type="match status" value="2"/>
</dbReference>
<keyword evidence="4 9" id="KW-0694">RNA-binding</keyword>
<dbReference type="EMBL" id="HBUF01097558">
    <property type="protein sequence ID" value="CAG6637281.1"/>
    <property type="molecule type" value="Transcribed_RNA"/>
</dbReference>
<dbReference type="PANTHER" id="PTHR48033:SF9">
    <property type="entry name" value="TAR DNA-BINDING PROTEIN 43"/>
    <property type="match status" value="1"/>
</dbReference>
<feature type="region of interest" description="Disordered" evidence="10">
    <location>
        <begin position="267"/>
        <end position="302"/>
    </location>
</feature>
<evidence type="ECO:0000256" key="7">
    <source>
        <dbReference type="ARBA" id="ARBA00023187"/>
    </source>
</evidence>
<dbReference type="InterPro" id="IPR041105">
    <property type="entry name" value="TDP-43_N"/>
</dbReference>
<feature type="region of interest" description="Disordered" evidence="10">
    <location>
        <begin position="367"/>
        <end position="394"/>
    </location>
</feature>
<evidence type="ECO:0000256" key="6">
    <source>
        <dbReference type="ARBA" id="ARBA00023163"/>
    </source>
</evidence>
<dbReference type="EMBL" id="HBUF01258698">
    <property type="protein sequence ID" value="CAG6682305.1"/>
    <property type="molecule type" value="Transcribed_RNA"/>
</dbReference>
<dbReference type="GO" id="GO:0003677">
    <property type="term" value="F:DNA binding"/>
    <property type="evidence" value="ECO:0007669"/>
    <property type="project" value="UniProtKB-KW"/>
</dbReference>
<evidence type="ECO:0000256" key="8">
    <source>
        <dbReference type="ARBA" id="ARBA00023242"/>
    </source>
</evidence>
<feature type="domain" description="RRM" evidence="11">
    <location>
        <begin position="108"/>
        <end position="184"/>
    </location>
</feature>
<dbReference type="EMBL" id="HBUF01591531">
    <property type="protein sequence ID" value="CAG6773554.1"/>
    <property type="molecule type" value="Transcribed_RNA"/>
</dbReference>
<evidence type="ECO:0000256" key="4">
    <source>
        <dbReference type="ARBA" id="ARBA00022884"/>
    </source>
</evidence>
<keyword evidence="12" id="KW-0238">DNA-binding</keyword>
<dbReference type="EMBL" id="HBUF01351385">
    <property type="protein sequence ID" value="CAG6714074.1"/>
    <property type="molecule type" value="Transcribed_RNA"/>
</dbReference>
<keyword evidence="3" id="KW-0677">Repeat</keyword>
<dbReference type="InterPro" id="IPR035979">
    <property type="entry name" value="RBD_domain_sf"/>
</dbReference>
<dbReference type="EMBL" id="HBUF01591532">
    <property type="protein sequence ID" value="CAG6773557.1"/>
    <property type="molecule type" value="Transcribed_RNA"/>
</dbReference>
<keyword evidence="2" id="KW-0507">mRNA processing</keyword>
<dbReference type="InterPro" id="IPR000504">
    <property type="entry name" value="RRM_dom"/>
</dbReference>
<keyword evidence="7" id="KW-0508">mRNA splicing</keyword>
<feature type="compositionally biased region" description="Low complexity" evidence="10">
    <location>
        <begin position="292"/>
        <end position="301"/>
    </location>
</feature>
<reference evidence="12" key="1">
    <citation type="submission" date="2021-05" db="EMBL/GenBank/DDBJ databases">
        <authorList>
            <person name="Alioto T."/>
            <person name="Alioto T."/>
            <person name="Gomez Garrido J."/>
        </authorList>
    </citation>
    <scope>NUCLEOTIDE SEQUENCE</scope>
</reference>
<dbReference type="SUPFAM" id="SSF54928">
    <property type="entry name" value="RNA-binding domain, RBD"/>
    <property type="match status" value="2"/>
</dbReference>
<dbReference type="EMBL" id="HBUF01097560">
    <property type="protein sequence ID" value="CAG6637284.1"/>
    <property type="molecule type" value="Transcribed_RNA"/>
</dbReference>
<feature type="compositionally biased region" description="Gly residues" evidence="10">
    <location>
        <begin position="276"/>
        <end position="286"/>
    </location>
</feature>
<dbReference type="EMBL" id="HBUF01258700">
    <property type="protein sequence ID" value="CAG6682307.1"/>
    <property type="molecule type" value="Transcribed_RNA"/>
</dbReference>
<feature type="compositionally biased region" description="Basic and acidic residues" evidence="10">
    <location>
        <begin position="384"/>
        <end position="394"/>
    </location>
</feature>
<protein>
    <submittedName>
        <fullName evidence="12">TAR DNA-binding protein 43</fullName>
    </submittedName>
</protein>
<dbReference type="Pfam" id="PF18694">
    <property type="entry name" value="TDP-43_N"/>
    <property type="match status" value="1"/>
</dbReference>
<keyword evidence="5" id="KW-0805">Transcription regulation</keyword>
<keyword evidence="8" id="KW-0539">Nucleus</keyword>
<dbReference type="CDD" id="cd19609">
    <property type="entry name" value="NTD_TDP-43"/>
    <property type="match status" value="1"/>
</dbReference>
<dbReference type="CDD" id="cd12322">
    <property type="entry name" value="RRM2_TDP43"/>
    <property type="match status" value="1"/>
</dbReference>
<evidence type="ECO:0000256" key="9">
    <source>
        <dbReference type="PROSITE-ProRule" id="PRU00176"/>
    </source>
</evidence>
<dbReference type="SMART" id="SM00360">
    <property type="entry name" value="RRM"/>
    <property type="match status" value="2"/>
</dbReference>
<name>A0A8D8X3F9_9HEMI</name>
<accession>A0A8D8X3F9</accession>
<dbReference type="PANTHER" id="PTHR48033">
    <property type="entry name" value="RNA-BINDING (RRM/RBD/RNP MOTIFS) FAMILY PROTEIN"/>
    <property type="match status" value="1"/>
</dbReference>
<dbReference type="PROSITE" id="PS50102">
    <property type="entry name" value="RRM"/>
    <property type="match status" value="2"/>
</dbReference>
<evidence type="ECO:0000256" key="1">
    <source>
        <dbReference type="ARBA" id="ARBA00004123"/>
    </source>
</evidence>
<dbReference type="EMBL" id="HBUF01097559">
    <property type="protein sequence ID" value="CAG6637283.1"/>
    <property type="molecule type" value="Transcribed_RNA"/>
</dbReference>
<proteinExistence type="predicted"/>
<keyword evidence="6" id="KW-0804">Transcription</keyword>
<dbReference type="GO" id="GO:0003723">
    <property type="term" value="F:RNA binding"/>
    <property type="evidence" value="ECO:0007669"/>
    <property type="project" value="UniProtKB-UniRule"/>
</dbReference>
<dbReference type="EMBL" id="HBUF01351386">
    <property type="protein sequence ID" value="CAG6714076.1"/>
    <property type="molecule type" value="Transcribed_RNA"/>
</dbReference>
<dbReference type="GO" id="GO:0000785">
    <property type="term" value="C:chromatin"/>
    <property type="evidence" value="ECO:0007669"/>
    <property type="project" value="TreeGrafter"/>
</dbReference>
<dbReference type="AlphaFoldDB" id="A0A8D8X3F9"/>
<evidence type="ECO:0000256" key="10">
    <source>
        <dbReference type="SAM" id="MobiDB-lite"/>
    </source>
</evidence>
<evidence type="ECO:0000256" key="2">
    <source>
        <dbReference type="ARBA" id="ARBA00022664"/>
    </source>
</evidence>
<evidence type="ECO:0000256" key="3">
    <source>
        <dbReference type="ARBA" id="ARBA00022737"/>
    </source>
</evidence>
<dbReference type="EMBL" id="HBUF01258697">
    <property type="protein sequence ID" value="CAG6682304.1"/>
    <property type="molecule type" value="Transcribed_RNA"/>
</dbReference>
<comment type="subcellular location">
    <subcellularLocation>
        <location evidence="1">Nucleus</location>
    </subcellularLocation>
</comment>
<evidence type="ECO:0000313" key="12">
    <source>
        <dbReference type="EMBL" id="CAG6682307.1"/>
    </source>
</evidence>